<evidence type="ECO:0000256" key="7">
    <source>
        <dbReference type="ARBA" id="ARBA00022737"/>
    </source>
</evidence>
<evidence type="ECO:0000256" key="13">
    <source>
        <dbReference type="ARBA" id="ARBA00039247"/>
    </source>
</evidence>
<dbReference type="SMART" id="SM00320">
    <property type="entry name" value="WD40"/>
    <property type="match status" value="2"/>
</dbReference>
<dbReference type="InterPro" id="IPR015943">
    <property type="entry name" value="WD40/YVTN_repeat-like_dom_sf"/>
</dbReference>
<evidence type="ECO:0000256" key="3">
    <source>
        <dbReference type="ARBA" id="ARBA00004623"/>
    </source>
</evidence>
<dbReference type="AlphaFoldDB" id="A0A2G5BGD8"/>
<dbReference type="PANTHER" id="PTHR11227">
    <property type="entry name" value="WD-REPEAT PROTEIN INTERACTING WITH PHOSPHOINOSIDES WIPI -RELATED"/>
    <property type="match status" value="1"/>
</dbReference>
<protein>
    <recommendedName>
        <fullName evidence="13">Autophagy-related protein 18</fullName>
    </recommendedName>
</protein>
<gene>
    <name evidence="15" type="ORF">COEREDRAFT_80030</name>
</gene>
<evidence type="ECO:0000313" key="16">
    <source>
        <dbReference type="Proteomes" id="UP000242474"/>
    </source>
</evidence>
<evidence type="ECO:0000256" key="14">
    <source>
        <dbReference type="SAM" id="MobiDB-lite"/>
    </source>
</evidence>
<dbReference type="GO" id="GO:0015031">
    <property type="term" value="P:protein transport"/>
    <property type="evidence" value="ECO:0007669"/>
    <property type="project" value="UniProtKB-KW"/>
</dbReference>
<dbReference type="Pfam" id="PF21032">
    <property type="entry name" value="PROPPIN"/>
    <property type="match status" value="1"/>
</dbReference>
<name>A0A2G5BGD8_COERN</name>
<evidence type="ECO:0000256" key="1">
    <source>
        <dbReference type="ARBA" id="ARBA00004148"/>
    </source>
</evidence>
<evidence type="ECO:0000256" key="5">
    <source>
        <dbReference type="ARBA" id="ARBA00022554"/>
    </source>
</evidence>
<dbReference type="Proteomes" id="UP000242474">
    <property type="component" value="Unassembled WGS sequence"/>
</dbReference>
<evidence type="ECO:0000256" key="10">
    <source>
        <dbReference type="ARBA" id="ARBA00023006"/>
    </source>
</evidence>
<keyword evidence="4" id="KW-0813">Transport</keyword>
<evidence type="ECO:0000256" key="6">
    <source>
        <dbReference type="ARBA" id="ARBA00022574"/>
    </source>
</evidence>
<dbReference type="FunFam" id="2.130.10.10:FF:000965">
    <property type="entry name" value="Autophagy-like protein 18 Atg18"/>
    <property type="match status" value="1"/>
</dbReference>
<evidence type="ECO:0000256" key="11">
    <source>
        <dbReference type="ARBA" id="ARBA00023136"/>
    </source>
</evidence>
<proteinExistence type="inferred from homology"/>
<dbReference type="EMBL" id="KZ303491">
    <property type="protein sequence ID" value="PIA18079.1"/>
    <property type="molecule type" value="Genomic_DNA"/>
</dbReference>
<organism evidence="15 16">
    <name type="scientific">Coemansia reversa (strain ATCC 12441 / NRRL 1564)</name>
    <dbReference type="NCBI Taxonomy" id="763665"/>
    <lineage>
        <taxon>Eukaryota</taxon>
        <taxon>Fungi</taxon>
        <taxon>Fungi incertae sedis</taxon>
        <taxon>Zoopagomycota</taxon>
        <taxon>Kickxellomycotina</taxon>
        <taxon>Kickxellomycetes</taxon>
        <taxon>Kickxellales</taxon>
        <taxon>Kickxellaceae</taxon>
        <taxon>Coemansia</taxon>
    </lineage>
</organism>
<keyword evidence="6" id="KW-0853">WD repeat</keyword>
<keyword evidence="8" id="KW-0967">Endosome</keyword>
<keyword evidence="5" id="KW-0926">Vacuole</keyword>
<sequence>MNISNRVEGDLLFINFNQDYSCLSVGTKNGYKIYNCEPFGKCYARTEGGIGIVEMLFCTSLVALVGSGDQAGLSPRRLQIINTKRQSIICELTFPSTILAVKLNRRRLIAVLEEQIYVYDISNMKLLHTIETPPNPAAVCAMAASSENCFIAYPTPASVSSAPPRAGAPVEIPATTDVMVFDANTCEALTIIQAHKSPVSCLAISRDGTLLATASDKGTVIRVFALPSAQKVAQFRRGAYPARILSIAFNATATLLLVSSDSDTVHIFRVADGRSPRASASPAAQSSSSSSASSLAHAQSGSFASSAASDDYTRPPASDGYARKPRAPHAPLNGMLRRASWKGLVNSRLVGRAAQLMPDRLSELWEPSRDFAFLKLPRPNIQCIAAMSSSSPQIMVVTADGYFYQYSIDLDKGGECVLLKQDCLLDSAEELGAYAS</sequence>
<keyword evidence="11" id="KW-0472">Membrane</keyword>
<reference evidence="15 16" key="1">
    <citation type="journal article" date="2015" name="Genome Biol. Evol.">
        <title>Phylogenomic analyses indicate that early fungi evolved digesting cell walls of algal ancestors of land plants.</title>
        <authorList>
            <person name="Chang Y."/>
            <person name="Wang S."/>
            <person name="Sekimoto S."/>
            <person name="Aerts A.L."/>
            <person name="Choi C."/>
            <person name="Clum A."/>
            <person name="LaButti K.M."/>
            <person name="Lindquist E.A."/>
            <person name="Yee Ngan C."/>
            <person name="Ohm R.A."/>
            <person name="Salamov A.A."/>
            <person name="Grigoriev I.V."/>
            <person name="Spatafora J.W."/>
            <person name="Berbee M.L."/>
        </authorList>
    </citation>
    <scope>NUCLEOTIDE SEQUENCE [LARGE SCALE GENOMIC DNA]</scope>
    <source>
        <strain evidence="15 16">NRRL 1564</strain>
    </source>
</reference>
<dbReference type="GO" id="GO:0006914">
    <property type="term" value="P:autophagy"/>
    <property type="evidence" value="ECO:0007669"/>
    <property type="project" value="UniProtKB-KW"/>
</dbReference>
<dbReference type="SUPFAM" id="SSF50978">
    <property type="entry name" value="WD40 repeat-like"/>
    <property type="match status" value="1"/>
</dbReference>
<evidence type="ECO:0000256" key="12">
    <source>
        <dbReference type="ARBA" id="ARBA00025740"/>
    </source>
</evidence>
<dbReference type="Gene3D" id="2.130.10.10">
    <property type="entry name" value="YVTN repeat-like/Quinoprotein amine dehydrogenase"/>
    <property type="match status" value="1"/>
</dbReference>
<dbReference type="GO" id="GO:0010008">
    <property type="term" value="C:endosome membrane"/>
    <property type="evidence" value="ECO:0007669"/>
    <property type="project" value="UniProtKB-SubCell"/>
</dbReference>
<dbReference type="InterPro" id="IPR048720">
    <property type="entry name" value="PROPPIN"/>
</dbReference>
<evidence type="ECO:0000256" key="8">
    <source>
        <dbReference type="ARBA" id="ARBA00022753"/>
    </source>
</evidence>
<keyword evidence="9" id="KW-0653">Protein transport</keyword>
<dbReference type="GO" id="GO:0034045">
    <property type="term" value="C:phagophore assembly site membrane"/>
    <property type="evidence" value="ECO:0007669"/>
    <property type="project" value="UniProtKB-SubCell"/>
</dbReference>
<dbReference type="STRING" id="763665.A0A2G5BGD8"/>
<dbReference type="InterPro" id="IPR036322">
    <property type="entry name" value="WD40_repeat_dom_sf"/>
</dbReference>
<keyword evidence="7" id="KW-0677">Repeat</keyword>
<keyword evidence="10" id="KW-0072">Autophagy</keyword>
<comment type="similarity">
    <text evidence="12">Belongs to the WD repeat PROPPIN family.</text>
</comment>
<evidence type="ECO:0000256" key="2">
    <source>
        <dbReference type="ARBA" id="ARBA00004481"/>
    </source>
</evidence>
<accession>A0A2G5BGD8</accession>
<comment type="subcellular location">
    <subcellularLocation>
        <location evidence="2">Endosome membrane</location>
        <topology evidence="2">Peripheral membrane protein</topology>
    </subcellularLocation>
    <subcellularLocation>
        <location evidence="3">Preautophagosomal structure membrane</location>
        <topology evidence="3">Peripheral membrane protein</topology>
    </subcellularLocation>
    <subcellularLocation>
        <location evidence="1">Vacuole membrane</location>
        <topology evidence="1">Peripheral membrane protein</topology>
    </subcellularLocation>
</comment>
<evidence type="ECO:0000313" key="15">
    <source>
        <dbReference type="EMBL" id="PIA18079.1"/>
    </source>
</evidence>
<dbReference type="GO" id="GO:0005774">
    <property type="term" value="C:vacuolar membrane"/>
    <property type="evidence" value="ECO:0007669"/>
    <property type="project" value="UniProtKB-SubCell"/>
</dbReference>
<dbReference type="InterPro" id="IPR001680">
    <property type="entry name" value="WD40_rpt"/>
</dbReference>
<keyword evidence="16" id="KW-1185">Reference proteome</keyword>
<evidence type="ECO:0000256" key="9">
    <source>
        <dbReference type="ARBA" id="ARBA00022927"/>
    </source>
</evidence>
<evidence type="ECO:0000256" key="4">
    <source>
        <dbReference type="ARBA" id="ARBA00022448"/>
    </source>
</evidence>
<dbReference type="OrthoDB" id="1667587at2759"/>
<feature type="region of interest" description="Disordered" evidence="14">
    <location>
        <begin position="306"/>
        <end position="331"/>
    </location>
</feature>